<dbReference type="AlphaFoldDB" id="A0A934R499"/>
<organism evidence="2 3">
    <name type="scientific">Luteolibacter yonseiensis</name>
    <dbReference type="NCBI Taxonomy" id="1144680"/>
    <lineage>
        <taxon>Bacteria</taxon>
        <taxon>Pseudomonadati</taxon>
        <taxon>Verrucomicrobiota</taxon>
        <taxon>Verrucomicrobiia</taxon>
        <taxon>Verrucomicrobiales</taxon>
        <taxon>Verrucomicrobiaceae</taxon>
        <taxon>Luteolibacter</taxon>
    </lineage>
</organism>
<sequence length="148" mass="15758">MKHALVLLCAALLPSCIHTSVAPVANPEGVPVVIRIPGVRPGQKPAKEHIAAMEKKIEEGIVGKSAPAKPDPAVLAMGTIGRFGEVRTKRGEKFAAYAPMVVIRSTYPEEMVDRAAGLTAAAYYRSAKKHFQVTPVTELASPPPKNKP</sequence>
<comment type="caution">
    <text evidence="2">The sequence shown here is derived from an EMBL/GenBank/DDBJ whole genome shotgun (WGS) entry which is preliminary data.</text>
</comment>
<dbReference type="RefSeq" id="WP_200353085.1">
    <property type="nucleotide sequence ID" value="NZ_BAABHZ010000002.1"/>
</dbReference>
<dbReference type="EMBL" id="JAENIK010000013">
    <property type="protein sequence ID" value="MBK1818133.1"/>
    <property type="molecule type" value="Genomic_DNA"/>
</dbReference>
<keyword evidence="3" id="KW-1185">Reference proteome</keyword>
<evidence type="ECO:0000313" key="2">
    <source>
        <dbReference type="EMBL" id="MBK1818133.1"/>
    </source>
</evidence>
<evidence type="ECO:0000256" key="1">
    <source>
        <dbReference type="SAM" id="SignalP"/>
    </source>
</evidence>
<accession>A0A934R499</accession>
<feature type="signal peptide" evidence="1">
    <location>
        <begin position="1"/>
        <end position="19"/>
    </location>
</feature>
<reference evidence="2" key="1">
    <citation type="submission" date="2021-01" db="EMBL/GenBank/DDBJ databases">
        <title>Modified the classification status of verrucomicrobia.</title>
        <authorList>
            <person name="Feng X."/>
        </authorList>
    </citation>
    <scope>NUCLEOTIDE SEQUENCE</scope>
    <source>
        <strain evidence="2">JCM 18052</strain>
    </source>
</reference>
<protein>
    <recommendedName>
        <fullName evidence="4">Lipoprotein</fullName>
    </recommendedName>
</protein>
<feature type="chain" id="PRO_5037311838" description="Lipoprotein" evidence="1">
    <location>
        <begin position="20"/>
        <end position="148"/>
    </location>
</feature>
<gene>
    <name evidence="2" type="ORF">JIN84_21095</name>
</gene>
<keyword evidence="1" id="KW-0732">Signal</keyword>
<proteinExistence type="predicted"/>
<evidence type="ECO:0008006" key="4">
    <source>
        <dbReference type="Google" id="ProtNLM"/>
    </source>
</evidence>
<name>A0A934R499_9BACT</name>
<evidence type="ECO:0000313" key="3">
    <source>
        <dbReference type="Proteomes" id="UP000600139"/>
    </source>
</evidence>
<dbReference type="Proteomes" id="UP000600139">
    <property type="component" value="Unassembled WGS sequence"/>
</dbReference>